<dbReference type="Proteomes" id="UP001596288">
    <property type="component" value="Unassembled WGS sequence"/>
</dbReference>
<evidence type="ECO:0000313" key="9">
    <source>
        <dbReference type="EMBL" id="MFC6175247.1"/>
    </source>
</evidence>
<evidence type="ECO:0000256" key="5">
    <source>
        <dbReference type="ARBA" id="ARBA00022679"/>
    </source>
</evidence>
<comment type="caution">
    <text evidence="9">The sequence shown here is derived from an EMBL/GenBank/DDBJ whole genome shotgun (WGS) entry which is preliminary data.</text>
</comment>
<proteinExistence type="predicted"/>
<keyword evidence="3" id="KW-0963">Cytoplasm</keyword>
<name>A0ABW1RJH4_9LACO</name>
<dbReference type="GO" id="GO:0016740">
    <property type="term" value="F:transferase activity"/>
    <property type="evidence" value="ECO:0007669"/>
    <property type="project" value="UniProtKB-KW"/>
</dbReference>
<dbReference type="InterPro" id="IPR036667">
    <property type="entry name" value="PTS_IIB_sorbose-sp_sf"/>
</dbReference>
<evidence type="ECO:0000313" key="10">
    <source>
        <dbReference type="Proteomes" id="UP001596288"/>
    </source>
</evidence>
<dbReference type="SUPFAM" id="SSF52728">
    <property type="entry name" value="PTS IIb component"/>
    <property type="match status" value="1"/>
</dbReference>
<dbReference type="Pfam" id="PF03830">
    <property type="entry name" value="PTSIIB_sorb"/>
    <property type="match status" value="1"/>
</dbReference>
<keyword evidence="4 9" id="KW-0762">Sugar transport</keyword>
<evidence type="ECO:0000256" key="6">
    <source>
        <dbReference type="ARBA" id="ARBA00022683"/>
    </source>
</evidence>
<sequence>MIKLVRIDHRLLHGQVAFAWTPELGVDAIMIVNDAAATNDTQRSIIRMAKPQGVKLAIKTVEDAITTLKSGKTNDLKMFVIVGNVEDAVSLQHGYPEITHINLGGMKAREGTHNLSKAVNLLPREEEEIKGLINDGVEVELRQVPGDTPIPAQKLIK</sequence>
<keyword evidence="2" id="KW-0813">Transport</keyword>
<dbReference type="EC" id="2.7.1.-" evidence="9"/>
<comment type="subcellular location">
    <subcellularLocation>
        <location evidence="1">Cytoplasm</location>
    </subcellularLocation>
</comment>
<gene>
    <name evidence="9" type="ORF">ACFQAV_00240</name>
</gene>
<evidence type="ECO:0000256" key="4">
    <source>
        <dbReference type="ARBA" id="ARBA00022597"/>
    </source>
</evidence>
<keyword evidence="6" id="KW-0598">Phosphotransferase system</keyword>
<dbReference type="InterPro" id="IPR004720">
    <property type="entry name" value="PTS_IIB_sorbose-sp"/>
</dbReference>
<feature type="domain" description="PTS EIIB type-4" evidence="8">
    <location>
        <begin position="1"/>
        <end position="157"/>
    </location>
</feature>
<keyword evidence="10" id="KW-1185">Reference proteome</keyword>
<keyword evidence="7" id="KW-0418">Kinase</keyword>
<keyword evidence="5 9" id="KW-0808">Transferase</keyword>
<evidence type="ECO:0000256" key="1">
    <source>
        <dbReference type="ARBA" id="ARBA00004496"/>
    </source>
</evidence>
<evidence type="ECO:0000256" key="3">
    <source>
        <dbReference type="ARBA" id="ARBA00022490"/>
    </source>
</evidence>
<dbReference type="RefSeq" id="WP_137611837.1">
    <property type="nucleotide sequence ID" value="NZ_BJDF01000014.1"/>
</dbReference>
<protein>
    <submittedName>
        <fullName evidence="9">PTS sugar transporter subunit IIB</fullName>
        <ecNumber evidence="9">2.7.1.-</ecNumber>
    </submittedName>
</protein>
<evidence type="ECO:0000256" key="7">
    <source>
        <dbReference type="ARBA" id="ARBA00022777"/>
    </source>
</evidence>
<accession>A0ABW1RJH4</accession>
<dbReference type="PROSITE" id="PS51101">
    <property type="entry name" value="PTS_EIIB_TYPE_4"/>
    <property type="match status" value="1"/>
</dbReference>
<dbReference type="Gene3D" id="3.40.35.10">
    <property type="entry name" value="Phosphotransferase system, sorbose subfamily IIB component"/>
    <property type="match status" value="1"/>
</dbReference>
<dbReference type="EMBL" id="JBHSSF010000003">
    <property type="protein sequence ID" value="MFC6175247.1"/>
    <property type="molecule type" value="Genomic_DNA"/>
</dbReference>
<reference evidence="10" key="1">
    <citation type="journal article" date="2019" name="Int. J. Syst. Evol. Microbiol.">
        <title>The Global Catalogue of Microorganisms (GCM) 10K type strain sequencing project: providing services to taxonomists for standard genome sequencing and annotation.</title>
        <authorList>
            <consortium name="The Broad Institute Genomics Platform"/>
            <consortium name="The Broad Institute Genome Sequencing Center for Infectious Disease"/>
            <person name="Wu L."/>
            <person name="Ma J."/>
        </authorList>
    </citation>
    <scope>NUCLEOTIDE SEQUENCE [LARGE SCALE GENOMIC DNA]</scope>
    <source>
        <strain evidence="10">CCM 8927</strain>
    </source>
</reference>
<organism evidence="9 10">
    <name type="scientific">Companilactobacillus huachuanensis</name>
    <dbReference type="NCBI Taxonomy" id="2559914"/>
    <lineage>
        <taxon>Bacteria</taxon>
        <taxon>Bacillati</taxon>
        <taxon>Bacillota</taxon>
        <taxon>Bacilli</taxon>
        <taxon>Lactobacillales</taxon>
        <taxon>Lactobacillaceae</taxon>
        <taxon>Companilactobacillus</taxon>
    </lineage>
</organism>
<evidence type="ECO:0000256" key="2">
    <source>
        <dbReference type="ARBA" id="ARBA00022448"/>
    </source>
</evidence>
<evidence type="ECO:0000259" key="8">
    <source>
        <dbReference type="PROSITE" id="PS51101"/>
    </source>
</evidence>